<evidence type="ECO:0000313" key="1">
    <source>
        <dbReference type="EMBL" id="GIY56207.1"/>
    </source>
</evidence>
<reference evidence="1 2" key="1">
    <citation type="submission" date="2021-06" db="EMBL/GenBank/DDBJ databases">
        <title>Caerostris extrusa draft genome.</title>
        <authorList>
            <person name="Kono N."/>
            <person name="Arakawa K."/>
        </authorList>
    </citation>
    <scope>NUCLEOTIDE SEQUENCE [LARGE SCALE GENOMIC DNA]</scope>
</reference>
<dbReference type="EMBL" id="BPLR01012740">
    <property type="protein sequence ID" value="GIY56207.1"/>
    <property type="molecule type" value="Genomic_DNA"/>
</dbReference>
<evidence type="ECO:0000313" key="2">
    <source>
        <dbReference type="Proteomes" id="UP001054945"/>
    </source>
</evidence>
<organism evidence="1 2">
    <name type="scientific">Caerostris extrusa</name>
    <name type="common">Bark spider</name>
    <name type="synonym">Caerostris bankana</name>
    <dbReference type="NCBI Taxonomy" id="172846"/>
    <lineage>
        <taxon>Eukaryota</taxon>
        <taxon>Metazoa</taxon>
        <taxon>Ecdysozoa</taxon>
        <taxon>Arthropoda</taxon>
        <taxon>Chelicerata</taxon>
        <taxon>Arachnida</taxon>
        <taxon>Araneae</taxon>
        <taxon>Araneomorphae</taxon>
        <taxon>Entelegynae</taxon>
        <taxon>Araneoidea</taxon>
        <taxon>Araneidae</taxon>
        <taxon>Caerostris</taxon>
    </lineage>
</organism>
<name>A0AAV4UEK6_CAEEX</name>
<accession>A0AAV4UEK6</accession>
<sequence length="134" mass="14884">MRGFSHSKCIFKTKQGHTISGGGHRIADFIASVSSHHKTQLFSLTQELALCSIGCFETLAYKKATNTSIHYTTLQYKQSGCPLPYRGQMPNDLEFILCASISTTNYGTVLLLKGVGVVDYRTESGFSKYKSRKF</sequence>
<comment type="caution">
    <text evidence="1">The sequence shown here is derived from an EMBL/GenBank/DDBJ whole genome shotgun (WGS) entry which is preliminary data.</text>
</comment>
<protein>
    <submittedName>
        <fullName evidence="1">Uncharacterized protein</fullName>
    </submittedName>
</protein>
<dbReference type="AlphaFoldDB" id="A0AAV4UEK6"/>
<proteinExistence type="predicted"/>
<gene>
    <name evidence="1" type="ORF">CEXT_92001</name>
</gene>
<dbReference type="Proteomes" id="UP001054945">
    <property type="component" value="Unassembled WGS sequence"/>
</dbReference>
<keyword evidence="2" id="KW-1185">Reference proteome</keyword>